<dbReference type="AlphaFoldDB" id="A0AAW2Z9M5"/>
<keyword evidence="2" id="KW-1185">Reference proteome</keyword>
<protein>
    <submittedName>
        <fullName evidence="1">Uncharacterized protein</fullName>
    </submittedName>
</protein>
<organism evidence="1 2">
    <name type="scientific">Acrasis kona</name>
    <dbReference type="NCBI Taxonomy" id="1008807"/>
    <lineage>
        <taxon>Eukaryota</taxon>
        <taxon>Discoba</taxon>
        <taxon>Heterolobosea</taxon>
        <taxon>Tetramitia</taxon>
        <taxon>Eutetramitia</taxon>
        <taxon>Acrasidae</taxon>
        <taxon>Acrasis</taxon>
    </lineage>
</organism>
<name>A0AAW2Z9M5_9EUKA</name>
<gene>
    <name evidence="1" type="ORF">AKO1_001460</name>
</gene>
<evidence type="ECO:0000313" key="2">
    <source>
        <dbReference type="Proteomes" id="UP001431209"/>
    </source>
</evidence>
<accession>A0AAW2Z9M5</accession>
<evidence type="ECO:0000313" key="1">
    <source>
        <dbReference type="EMBL" id="KAL0486536.1"/>
    </source>
</evidence>
<comment type="caution">
    <text evidence="1">The sequence shown here is derived from an EMBL/GenBank/DDBJ whole genome shotgun (WGS) entry which is preliminary data.</text>
</comment>
<reference evidence="1 2" key="1">
    <citation type="submission" date="2024-03" db="EMBL/GenBank/DDBJ databases">
        <title>The Acrasis kona genome and developmental transcriptomes reveal deep origins of eukaryotic multicellular pathways.</title>
        <authorList>
            <person name="Sheikh S."/>
            <person name="Fu C.-J."/>
            <person name="Brown M.W."/>
            <person name="Baldauf S.L."/>
        </authorList>
    </citation>
    <scope>NUCLEOTIDE SEQUENCE [LARGE SCALE GENOMIC DNA]</scope>
    <source>
        <strain evidence="1 2">ATCC MYA-3509</strain>
    </source>
</reference>
<dbReference type="EMBL" id="JAOPGA020001241">
    <property type="protein sequence ID" value="KAL0486536.1"/>
    <property type="molecule type" value="Genomic_DNA"/>
</dbReference>
<dbReference type="Proteomes" id="UP001431209">
    <property type="component" value="Unassembled WGS sequence"/>
</dbReference>
<proteinExistence type="predicted"/>
<sequence length="158" mass="17956">MNRLAKHFPTFDLLAVSATFMSASQSFYVTYCDLSSAVAKYDIKIVCFDPSGTKHSLHVMYSNNDPDDVEKVIVRVDDERGVQHLVDFSSNYNSDVSAEKVLYCLHKFSESLKYVGASENVGHRLLCSFIIMTCGCDLILEESSLHIVEEFFKKRYDK</sequence>